<keyword evidence="1" id="KW-0812">Transmembrane</keyword>
<gene>
    <name evidence="2" type="ORF">C477_14353</name>
</gene>
<proteinExistence type="predicted"/>
<evidence type="ECO:0000313" key="3">
    <source>
        <dbReference type="Proteomes" id="UP000011657"/>
    </source>
</evidence>
<evidence type="ECO:0000313" key="2">
    <source>
        <dbReference type="EMBL" id="ELZ16802.1"/>
    </source>
</evidence>
<keyword evidence="1" id="KW-0472">Membrane</keyword>
<reference evidence="2 3" key="1">
    <citation type="journal article" date="2014" name="PLoS Genet.">
        <title>Phylogenetically driven sequencing of extremely halophilic archaea reveals strategies for static and dynamic osmo-response.</title>
        <authorList>
            <person name="Becker E.A."/>
            <person name="Seitzer P.M."/>
            <person name="Tritt A."/>
            <person name="Larsen D."/>
            <person name="Krusor M."/>
            <person name="Yao A.I."/>
            <person name="Wu D."/>
            <person name="Madern D."/>
            <person name="Eisen J.A."/>
            <person name="Darling A.E."/>
            <person name="Facciotti M.T."/>
        </authorList>
    </citation>
    <scope>NUCLEOTIDE SEQUENCE [LARGE SCALE GENOMIC DNA]</scope>
    <source>
        <strain evidence="2 3">JCM 13891</strain>
    </source>
</reference>
<dbReference type="AlphaFoldDB" id="M0C398"/>
<dbReference type="Proteomes" id="UP000011657">
    <property type="component" value="Unassembled WGS sequence"/>
</dbReference>
<sequence>MFGTVILLIIGPISLTILNAFAQAKTLQTPLGREILNSVATAIILIEIIALLGAGLLIWLMSNFA</sequence>
<keyword evidence="1" id="KW-1133">Transmembrane helix</keyword>
<organism evidence="2 3">
    <name type="scientific">Haloterrigena salina JCM 13891</name>
    <dbReference type="NCBI Taxonomy" id="1227488"/>
    <lineage>
        <taxon>Archaea</taxon>
        <taxon>Methanobacteriati</taxon>
        <taxon>Methanobacteriota</taxon>
        <taxon>Stenosarchaea group</taxon>
        <taxon>Halobacteria</taxon>
        <taxon>Halobacteriales</taxon>
        <taxon>Natrialbaceae</taxon>
        <taxon>Haloterrigena</taxon>
    </lineage>
</organism>
<dbReference type="EMBL" id="AOIS01000047">
    <property type="protein sequence ID" value="ELZ16802.1"/>
    <property type="molecule type" value="Genomic_DNA"/>
</dbReference>
<name>M0C398_9EURY</name>
<feature type="transmembrane region" description="Helical" evidence="1">
    <location>
        <begin position="38"/>
        <end position="60"/>
    </location>
</feature>
<protein>
    <submittedName>
        <fullName evidence="2">Uncharacterized protein</fullName>
    </submittedName>
</protein>
<keyword evidence="3" id="KW-1185">Reference proteome</keyword>
<accession>M0C398</accession>
<evidence type="ECO:0000256" key="1">
    <source>
        <dbReference type="SAM" id="Phobius"/>
    </source>
</evidence>
<comment type="caution">
    <text evidence="2">The sequence shown here is derived from an EMBL/GenBank/DDBJ whole genome shotgun (WGS) entry which is preliminary data.</text>
</comment>